<keyword evidence="5" id="KW-1185">Reference proteome</keyword>
<evidence type="ECO:0000259" key="3">
    <source>
        <dbReference type="Pfam" id="PF14257"/>
    </source>
</evidence>
<gene>
    <name evidence="4" type="ORF">MM239_13340</name>
</gene>
<keyword evidence="2" id="KW-0472">Membrane</keyword>
<sequence length="189" mass="22013">MIQRHEAYVSQENENNNGLEKSIYIRIKVPVDRFDSLYRLTAGVGSKVISKSANVEDVTSKYHDLNAKIESLKALENRYREILNQAKTIKDILEIESSLNNIRAEIDMYDSRFRRLSQNIIFSTLNVNLLEKIEAKEKSEENFLDELKASFLIGWSGFLQLVLRFVSFWPYIVLISLAVFSLNLWMRSK</sequence>
<dbReference type="InterPro" id="IPR025645">
    <property type="entry name" value="DUF4349"/>
</dbReference>
<accession>A0ABS9V2F2</accession>
<evidence type="ECO:0000256" key="2">
    <source>
        <dbReference type="SAM" id="Phobius"/>
    </source>
</evidence>
<dbReference type="EMBL" id="JAKZGP010000036">
    <property type="protein sequence ID" value="MCH7410385.1"/>
    <property type="molecule type" value="Genomic_DNA"/>
</dbReference>
<name>A0ABS9V2F2_9BACT</name>
<dbReference type="Pfam" id="PF14257">
    <property type="entry name" value="DUF4349"/>
    <property type="match status" value="1"/>
</dbReference>
<evidence type="ECO:0000313" key="5">
    <source>
        <dbReference type="Proteomes" id="UP001165489"/>
    </source>
</evidence>
<comment type="caution">
    <text evidence="4">The sequence shown here is derived from an EMBL/GenBank/DDBJ whole genome shotgun (WGS) entry which is preliminary data.</text>
</comment>
<feature type="domain" description="DUF4349" evidence="3">
    <location>
        <begin position="2"/>
        <end position="179"/>
    </location>
</feature>
<keyword evidence="1" id="KW-0175">Coiled coil</keyword>
<protein>
    <submittedName>
        <fullName evidence="4">DUF4349 domain-containing protein</fullName>
    </submittedName>
</protein>
<dbReference type="Proteomes" id="UP001165489">
    <property type="component" value="Unassembled WGS sequence"/>
</dbReference>
<keyword evidence="2" id="KW-0812">Transmembrane</keyword>
<evidence type="ECO:0000256" key="1">
    <source>
        <dbReference type="SAM" id="Coils"/>
    </source>
</evidence>
<organism evidence="4 5">
    <name type="scientific">Belliella filtrata</name>
    <dbReference type="NCBI Taxonomy" id="2923435"/>
    <lineage>
        <taxon>Bacteria</taxon>
        <taxon>Pseudomonadati</taxon>
        <taxon>Bacteroidota</taxon>
        <taxon>Cytophagia</taxon>
        <taxon>Cytophagales</taxon>
        <taxon>Cyclobacteriaceae</taxon>
        <taxon>Belliella</taxon>
    </lineage>
</organism>
<feature type="coiled-coil region" evidence="1">
    <location>
        <begin position="55"/>
        <end position="150"/>
    </location>
</feature>
<keyword evidence="2" id="KW-1133">Transmembrane helix</keyword>
<dbReference type="RefSeq" id="WP_241348753.1">
    <property type="nucleotide sequence ID" value="NZ_JAKZGP010000036.1"/>
</dbReference>
<reference evidence="4" key="1">
    <citation type="submission" date="2022-03" db="EMBL/GenBank/DDBJ databases">
        <title>De novo assembled genomes of Belliella spp. (Cyclobacteriaceae) strains.</title>
        <authorList>
            <person name="Szabo A."/>
            <person name="Korponai K."/>
            <person name="Felfoldi T."/>
        </authorList>
    </citation>
    <scope>NUCLEOTIDE SEQUENCE</scope>
    <source>
        <strain evidence="4">DSM 111904</strain>
    </source>
</reference>
<proteinExistence type="predicted"/>
<feature type="transmembrane region" description="Helical" evidence="2">
    <location>
        <begin position="168"/>
        <end position="186"/>
    </location>
</feature>
<evidence type="ECO:0000313" key="4">
    <source>
        <dbReference type="EMBL" id="MCH7410385.1"/>
    </source>
</evidence>